<comment type="caution">
    <text evidence="1">The sequence shown here is derived from an EMBL/GenBank/DDBJ whole genome shotgun (WGS) entry which is preliminary data.</text>
</comment>
<organism evidence="1 2">
    <name type="scientific">Oedothorax gibbosus</name>
    <dbReference type="NCBI Taxonomy" id="931172"/>
    <lineage>
        <taxon>Eukaryota</taxon>
        <taxon>Metazoa</taxon>
        <taxon>Ecdysozoa</taxon>
        <taxon>Arthropoda</taxon>
        <taxon>Chelicerata</taxon>
        <taxon>Arachnida</taxon>
        <taxon>Araneae</taxon>
        <taxon>Araneomorphae</taxon>
        <taxon>Entelegynae</taxon>
        <taxon>Araneoidea</taxon>
        <taxon>Linyphiidae</taxon>
        <taxon>Erigoninae</taxon>
        <taxon>Oedothorax</taxon>
    </lineage>
</organism>
<dbReference type="AlphaFoldDB" id="A0AAV6V301"/>
<dbReference type="EMBL" id="JAFNEN010000165">
    <property type="protein sequence ID" value="KAG8191142.1"/>
    <property type="molecule type" value="Genomic_DNA"/>
</dbReference>
<name>A0AAV6V301_9ARAC</name>
<proteinExistence type="predicted"/>
<gene>
    <name evidence="1" type="ORF">JTE90_016655</name>
</gene>
<sequence>MRVQDAFECVFGCVSRCVRMRVQDAFGCVFGCVRMRPMRFKIYPRLDRIDSPVGLVKRSTALSDRNGEFPFEGTSRTTTSQDSKHLSHYSAASGSVAGRDVGGITFLITPSITLVTNFQIRLPRVALFIDHP</sequence>
<accession>A0AAV6V301</accession>
<keyword evidence="2" id="KW-1185">Reference proteome</keyword>
<dbReference type="Proteomes" id="UP000827092">
    <property type="component" value="Unassembled WGS sequence"/>
</dbReference>
<evidence type="ECO:0000313" key="1">
    <source>
        <dbReference type="EMBL" id="KAG8191142.1"/>
    </source>
</evidence>
<reference evidence="1 2" key="1">
    <citation type="journal article" date="2022" name="Nat. Ecol. Evol.">
        <title>A masculinizing supergene underlies an exaggerated male reproductive morph in a spider.</title>
        <authorList>
            <person name="Hendrickx F."/>
            <person name="De Corte Z."/>
            <person name="Sonet G."/>
            <person name="Van Belleghem S.M."/>
            <person name="Kostlbacher S."/>
            <person name="Vangestel C."/>
        </authorList>
    </citation>
    <scope>NUCLEOTIDE SEQUENCE [LARGE SCALE GENOMIC DNA]</scope>
    <source>
        <strain evidence="1">W744_W776</strain>
    </source>
</reference>
<protein>
    <submittedName>
        <fullName evidence="1">Uncharacterized protein</fullName>
    </submittedName>
</protein>
<evidence type="ECO:0000313" key="2">
    <source>
        <dbReference type="Proteomes" id="UP000827092"/>
    </source>
</evidence>